<proteinExistence type="predicted"/>
<dbReference type="Gene3D" id="2.60.40.640">
    <property type="match status" value="1"/>
</dbReference>
<reference evidence="2" key="1">
    <citation type="submission" date="2021-07" db="EMBL/GenBank/DDBJ databases">
        <title>Draft genome of Mortierella alpina, strain LL118, isolated from an aspen leaf litter sample.</title>
        <authorList>
            <person name="Yang S."/>
            <person name="Vinatzer B.A."/>
        </authorList>
    </citation>
    <scope>NUCLEOTIDE SEQUENCE</scope>
    <source>
        <strain evidence="2">LL118</strain>
    </source>
</reference>
<evidence type="ECO:0000313" key="3">
    <source>
        <dbReference type="Proteomes" id="UP000717515"/>
    </source>
</evidence>
<evidence type="ECO:0000313" key="2">
    <source>
        <dbReference type="EMBL" id="KAG9326484.1"/>
    </source>
</evidence>
<evidence type="ECO:0008006" key="4">
    <source>
        <dbReference type="Google" id="ProtNLM"/>
    </source>
</evidence>
<feature type="compositionally biased region" description="Basic and acidic residues" evidence="1">
    <location>
        <begin position="380"/>
        <end position="394"/>
    </location>
</feature>
<sequence length="423" mass="46569">MNHFTVDAVLDTKEPFVIELLGPASSSVRHQISGTLHLNVQKAVQLKQLSVSFLGEASIAYNNTVVSVRSDGVSICRVEFNAIETPMLYQPGEHAVPFQLSIPGDLATTDSSKLKTDTLLWAYDLVACGVPVGLFTRRKVAHHPITLKRLHVPPSDTASVRYGAKRPGEIDCSMYAPKFVSTQDTKVNLSVYLHPHSNAFRVKEITATAIQTEKIAFSSSVVDGSFNGLRNMIPTTQDTVPVSPLAPLKQKSVDPLVKTDNARVISQTSTVRNPDEQDFTTAWGREHPIDLELDLIPAEIIPSESIEWVKVGHGVRFTVVFADPAVRNLVVMAPFQLGNVLQELWSLQGAAAPDGVTPPDYGVDDDHSTLLDSNTSRMVTRQELHRDQYPEREPIIVPDLGDDLPPVYDHEEEGPVPYSEKEE</sequence>
<gene>
    <name evidence="2" type="ORF">KVV02_007633</name>
</gene>
<dbReference type="Proteomes" id="UP000717515">
    <property type="component" value="Unassembled WGS sequence"/>
</dbReference>
<protein>
    <recommendedName>
        <fullName evidence="4">Arrestin-like N-terminal domain-containing protein</fullName>
    </recommendedName>
</protein>
<name>A0A9P8D0X4_MORAP</name>
<comment type="caution">
    <text evidence="2">The sequence shown here is derived from an EMBL/GenBank/DDBJ whole genome shotgun (WGS) entry which is preliminary data.</text>
</comment>
<dbReference type="AlphaFoldDB" id="A0A9P8D0X4"/>
<feature type="region of interest" description="Disordered" evidence="1">
    <location>
        <begin position="356"/>
        <end position="375"/>
    </location>
</feature>
<evidence type="ECO:0000256" key="1">
    <source>
        <dbReference type="SAM" id="MobiDB-lite"/>
    </source>
</evidence>
<dbReference type="InterPro" id="IPR014752">
    <property type="entry name" value="Arrestin-like_C"/>
</dbReference>
<organism evidence="2 3">
    <name type="scientific">Mortierella alpina</name>
    <name type="common">Oleaginous fungus</name>
    <name type="synonym">Mortierella renispora</name>
    <dbReference type="NCBI Taxonomy" id="64518"/>
    <lineage>
        <taxon>Eukaryota</taxon>
        <taxon>Fungi</taxon>
        <taxon>Fungi incertae sedis</taxon>
        <taxon>Mucoromycota</taxon>
        <taxon>Mortierellomycotina</taxon>
        <taxon>Mortierellomycetes</taxon>
        <taxon>Mortierellales</taxon>
        <taxon>Mortierellaceae</taxon>
        <taxon>Mortierella</taxon>
    </lineage>
</organism>
<feature type="region of interest" description="Disordered" evidence="1">
    <location>
        <begin position="380"/>
        <end position="423"/>
    </location>
</feature>
<dbReference type="EMBL" id="JAIFTL010000018">
    <property type="protein sequence ID" value="KAG9326484.1"/>
    <property type="molecule type" value="Genomic_DNA"/>
</dbReference>
<accession>A0A9P8D0X4</accession>